<evidence type="ECO:0000256" key="2">
    <source>
        <dbReference type="ARBA" id="ARBA00011073"/>
    </source>
</evidence>
<protein>
    <recommendedName>
        <fullName evidence="5">Peptidase S8/S53 domain-containing protein</fullName>
    </recommendedName>
</protein>
<dbReference type="SUPFAM" id="SSF52743">
    <property type="entry name" value="Subtilisin-like"/>
    <property type="match status" value="1"/>
</dbReference>
<comment type="caution">
    <text evidence="6">The sequence shown here is derived from an EMBL/GenBank/DDBJ whole genome shotgun (WGS) entry which is preliminary data.</text>
</comment>
<comment type="caution">
    <text evidence="4">Lacks conserved residue(s) required for the propagation of feature annotation.</text>
</comment>
<dbReference type="InterPro" id="IPR036852">
    <property type="entry name" value="Peptidase_S8/S53_dom_sf"/>
</dbReference>
<gene>
    <name evidence="6" type="ORF">C1H46_004295</name>
</gene>
<keyword evidence="3" id="KW-0732">Signal</keyword>
<reference evidence="6 7" key="1">
    <citation type="journal article" date="2019" name="G3 (Bethesda)">
        <title>Sequencing of a Wild Apple (Malus baccata) Genome Unravels the Differences Between Cultivated and Wild Apple Species Regarding Disease Resistance and Cold Tolerance.</title>
        <authorList>
            <person name="Chen X."/>
        </authorList>
    </citation>
    <scope>NUCLEOTIDE SEQUENCE [LARGE SCALE GENOMIC DNA]</scope>
    <source>
        <strain evidence="7">cv. Shandingzi</strain>
        <tissue evidence="6">Leaves</tissue>
    </source>
</reference>
<dbReference type="Pfam" id="PF00082">
    <property type="entry name" value="Peptidase_S8"/>
    <property type="match status" value="1"/>
</dbReference>
<dbReference type="Gene3D" id="2.60.40.2310">
    <property type="match status" value="1"/>
</dbReference>
<dbReference type="PANTHER" id="PTHR10795">
    <property type="entry name" value="PROPROTEIN CONVERTASE SUBTILISIN/KEXIN"/>
    <property type="match status" value="1"/>
</dbReference>
<evidence type="ECO:0000313" key="7">
    <source>
        <dbReference type="Proteomes" id="UP000315295"/>
    </source>
</evidence>
<evidence type="ECO:0000259" key="5">
    <source>
        <dbReference type="Pfam" id="PF00082"/>
    </source>
</evidence>
<evidence type="ECO:0000256" key="3">
    <source>
        <dbReference type="ARBA" id="ARBA00022729"/>
    </source>
</evidence>
<dbReference type="InterPro" id="IPR000209">
    <property type="entry name" value="Peptidase_S8/S53_dom"/>
</dbReference>
<organism evidence="6 7">
    <name type="scientific">Malus baccata</name>
    <name type="common">Siberian crab apple</name>
    <name type="synonym">Pyrus baccata</name>
    <dbReference type="NCBI Taxonomy" id="106549"/>
    <lineage>
        <taxon>Eukaryota</taxon>
        <taxon>Viridiplantae</taxon>
        <taxon>Streptophyta</taxon>
        <taxon>Embryophyta</taxon>
        <taxon>Tracheophyta</taxon>
        <taxon>Spermatophyta</taxon>
        <taxon>Magnoliopsida</taxon>
        <taxon>eudicotyledons</taxon>
        <taxon>Gunneridae</taxon>
        <taxon>Pentapetalae</taxon>
        <taxon>rosids</taxon>
        <taxon>fabids</taxon>
        <taxon>Rosales</taxon>
        <taxon>Rosaceae</taxon>
        <taxon>Amygdaloideae</taxon>
        <taxon>Maleae</taxon>
        <taxon>Malus</taxon>
    </lineage>
</organism>
<feature type="domain" description="Peptidase S8/S53" evidence="5">
    <location>
        <begin position="25"/>
        <end position="312"/>
    </location>
</feature>
<dbReference type="EMBL" id="VIEB01000048">
    <property type="protein sequence ID" value="TQE10125.1"/>
    <property type="molecule type" value="Genomic_DNA"/>
</dbReference>
<dbReference type="PROSITE" id="PS51892">
    <property type="entry name" value="SUBTILASE"/>
    <property type="match status" value="1"/>
</dbReference>
<comment type="similarity">
    <text evidence="2 4">Belongs to the peptidase S8 family.</text>
</comment>
<dbReference type="Gene3D" id="3.40.50.200">
    <property type="entry name" value="Peptidase S8/S53 domain"/>
    <property type="match status" value="1"/>
</dbReference>
<dbReference type="CDD" id="cd02120">
    <property type="entry name" value="PA_subtilisin_like"/>
    <property type="match status" value="1"/>
</dbReference>
<dbReference type="GO" id="GO:0005576">
    <property type="term" value="C:extracellular region"/>
    <property type="evidence" value="ECO:0007669"/>
    <property type="project" value="UniProtKB-SubCell"/>
</dbReference>
<sequence>MEMEHLTLQQGGTSKYFGLATGTPKGGVPNSRISVYKVCWASGCASADILAAFDDAIPDGVDIISTSLGSVFPLYYLEEPIAIGSFPTMKTRTVDRKFVAKAVLGNGEIYNDVMQGNSVNNFDLHGKIVFCEAIETGFGIMVADGAGAIMADSFYTDSAFSYPLPTALITIEDGQRVLEYIRSTENPVATILDAETEEDVMAPYVVSFSTKGPNAITLDVLKPDLTAPGVDILAAWSSVAPPSIDFHDTKSVDYNIISGTSMSCPRASVAAAFVKAAHPEWLAASIKSAVSTTARVLDPNKHNELEFAYGFGHINSLKAVKPGLVFDLYEANYVHFLCKQGYNSTTLKLITGDNGSGCGRTKPGRAWDLNNPSFSLAVEDGQPVTTSSLKTTFITLRPSLGVRCLKKKHP</sequence>
<dbReference type="Gene3D" id="3.50.30.30">
    <property type="match status" value="1"/>
</dbReference>
<accession>A0A540NGF7</accession>
<dbReference type="GO" id="GO:0004252">
    <property type="term" value="F:serine-type endopeptidase activity"/>
    <property type="evidence" value="ECO:0007669"/>
    <property type="project" value="InterPro"/>
</dbReference>
<keyword evidence="7" id="KW-1185">Reference proteome</keyword>
<dbReference type="STRING" id="106549.A0A540NGF7"/>
<name>A0A540NGF7_MALBA</name>
<evidence type="ECO:0000256" key="4">
    <source>
        <dbReference type="PROSITE-ProRule" id="PRU01240"/>
    </source>
</evidence>
<dbReference type="Proteomes" id="UP000315295">
    <property type="component" value="Unassembled WGS sequence"/>
</dbReference>
<dbReference type="GO" id="GO:0006508">
    <property type="term" value="P:proteolysis"/>
    <property type="evidence" value="ECO:0007669"/>
    <property type="project" value="InterPro"/>
</dbReference>
<proteinExistence type="inferred from homology"/>
<dbReference type="AlphaFoldDB" id="A0A540NGF7"/>
<comment type="subcellular location">
    <subcellularLocation>
        <location evidence="1">Secreted</location>
    </subcellularLocation>
</comment>
<evidence type="ECO:0000313" key="6">
    <source>
        <dbReference type="EMBL" id="TQE10125.1"/>
    </source>
</evidence>
<evidence type="ECO:0000256" key="1">
    <source>
        <dbReference type="ARBA" id="ARBA00004613"/>
    </source>
</evidence>
<dbReference type="InterPro" id="IPR045051">
    <property type="entry name" value="SBT"/>
</dbReference>